<accession>A0A4Q7LBZ4</accession>
<protein>
    <recommendedName>
        <fullName evidence="4">Transmembrane protein</fullName>
    </recommendedName>
</protein>
<evidence type="ECO:0000256" key="1">
    <source>
        <dbReference type="SAM" id="Phobius"/>
    </source>
</evidence>
<feature type="transmembrane region" description="Helical" evidence="1">
    <location>
        <begin position="54"/>
        <end position="77"/>
    </location>
</feature>
<keyword evidence="1" id="KW-0472">Membrane</keyword>
<feature type="transmembrane region" description="Helical" evidence="1">
    <location>
        <begin position="97"/>
        <end position="120"/>
    </location>
</feature>
<sequence>MPAGVAGEAAHRHGDSHGDNHIDSHIDSDFDSSELGTLTDAGPTAAPLSGLGRCALAVLWPAFLMAGVLEMLVFAFVDPEALHWLGGAPVNLDRTAVYSIAFFLFWVVLGLSGAITQLLLREPGIDGDMATRRRFP</sequence>
<keyword evidence="1" id="KW-1133">Transmembrane helix</keyword>
<proteinExistence type="predicted"/>
<comment type="caution">
    <text evidence="2">The sequence shown here is derived from an EMBL/GenBank/DDBJ whole genome shotgun (WGS) entry which is preliminary data.</text>
</comment>
<gene>
    <name evidence="2" type="ORF">EV685_3989</name>
</gene>
<keyword evidence="1" id="KW-0812">Transmembrane</keyword>
<dbReference type="RefSeq" id="WP_338054474.1">
    <property type="nucleotide sequence ID" value="NZ_SGWV01000014.1"/>
</dbReference>
<name>A0A4Q7LBZ4_9BURK</name>
<keyword evidence="3" id="KW-1185">Reference proteome</keyword>
<dbReference type="Proteomes" id="UP000293433">
    <property type="component" value="Unassembled WGS sequence"/>
</dbReference>
<organism evidence="2 3">
    <name type="scientific">Sphaerotilus mobilis</name>
    <dbReference type="NCBI Taxonomy" id="47994"/>
    <lineage>
        <taxon>Bacteria</taxon>
        <taxon>Pseudomonadati</taxon>
        <taxon>Pseudomonadota</taxon>
        <taxon>Betaproteobacteria</taxon>
        <taxon>Burkholderiales</taxon>
        <taxon>Sphaerotilaceae</taxon>
        <taxon>Sphaerotilus</taxon>
    </lineage>
</organism>
<reference evidence="2 3" key="1">
    <citation type="submission" date="2019-02" db="EMBL/GenBank/DDBJ databases">
        <title>Genomic Encyclopedia of Type Strains, Phase IV (KMG-IV): sequencing the most valuable type-strain genomes for metagenomic binning, comparative biology and taxonomic classification.</title>
        <authorList>
            <person name="Goeker M."/>
        </authorList>
    </citation>
    <scope>NUCLEOTIDE SEQUENCE [LARGE SCALE GENOMIC DNA]</scope>
    <source>
        <strain evidence="2 3">DSM 10617</strain>
    </source>
</reference>
<dbReference type="AlphaFoldDB" id="A0A4Q7LBZ4"/>
<evidence type="ECO:0008006" key="4">
    <source>
        <dbReference type="Google" id="ProtNLM"/>
    </source>
</evidence>
<evidence type="ECO:0000313" key="2">
    <source>
        <dbReference type="EMBL" id="RZS46732.1"/>
    </source>
</evidence>
<evidence type="ECO:0000313" key="3">
    <source>
        <dbReference type="Proteomes" id="UP000293433"/>
    </source>
</evidence>
<dbReference type="EMBL" id="SGWV01000014">
    <property type="protein sequence ID" value="RZS46732.1"/>
    <property type="molecule type" value="Genomic_DNA"/>
</dbReference>